<organism evidence="2 3">
    <name type="scientific">Sutcliffiella horikoshii</name>
    <dbReference type="NCBI Taxonomy" id="79883"/>
    <lineage>
        <taxon>Bacteria</taxon>
        <taxon>Bacillati</taxon>
        <taxon>Bacillota</taxon>
        <taxon>Bacilli</taxon>
        <taxon>Bacillales</taxon>
        <taxon>Bacillaceae</taxon>
        <taxon>Sutcliffiella</taxon>
    </lineage>
</organism>
<proteinExistence type="predicted"/>
<protein>
    <submittedName>
        <fullName evidence="2">Putative beta-lysine N-acetyltransferase</fullName>
    </submittedName>
</protein>
<dbReference type="SUPFAM" id="SSF55729">
    <property type="entry name" value="Acyl-CoA N-acyltransferases (Nat)"/>
    <property type="match status" value="1"/>
</dbReference>
<dbReference type="Gene3D" id="3.40.630.30">
    <property type="match status" value="1"/>
</dbReference>
<evidence type="ECO:0000259" key="1">
    <source>
        <dbReference type="PROSITE" id="PS51186"/>
    </source>
</evidence>
<dbReference type="InterPro" id="IPR016181">
    <property type="entry name" value="Acyl_CoA_acyltransferase"/>
</dbReference>
<dbReference type="AlphaFoldDB" id="A0A5D4SP81"/>
<dbReference type="PROSITE" id="PS51186">
    <property type="entry name" value="GNAT"/>
    <property type="match status" value="1"/>
</dbReference>
<dbReference type="GO" id="GO:0008080">
    <property type="term" value="F:N-acetyltransferase activity"/>
    <property type="evidence" value="ECO:0007669"/>
    <property type="project" value="InterPro"/>
</dbReference>
<evidence type="ECO:0000313" key="3">
    <source>
        <dbReference type="Proteomes" id="UP000322524"/>
    </source>
</evidence>
<reference evidence="2 3" key="1">
    <citation type="submission" date="2019-08" db="EMBL/GenBank/DDBJ databases">
        <title>Bacillus genomes from the desert of Cuatro Cienegas, Coahuila.</title>
        <authorList>
            <person name="Olmedo-Alvarez G."/>
        </authorList>
    </citation>
    <scope>NUCLEOTIDE SEQUENCE [LARGE SCALE GENOMIC DNA]</scope>
    <source>
        <strain evidence="2 3">CH28_1T</strain>
    </source>
</reference>
<name>A0A5D4SP81_9BACI</name>
<sequence length="295" mass="34176">MSTKTGKTLIVKNETFYLNAYVDQFNKRLKIEDFRGNLGHILHYIENWSKQPFVEKVIVKSRRENIRTLIEKGFLLEASVPGYFLGGEGFFLCKYKNIDRYNSDRWCEEDNILDSVWQKRKQKEVLLDPNLTLRVAEVTDAIALSDFYKNVFAIYPVPIEDPDYILEKINSNTIFMLLEEKGEIIAAASADMNPFYKNAEITDCATSPSKRKGGYMNSLIRELEAELVKRQIYCSYSIARALSFGMNAVLHNLDYTYKGRLKNNCYIFDKIEDMNVWSKDLSLMDAQKLAPIAEK</sequence>
<dbReference type="RefSeq" id="WP_148989778.1">
    <property type="nucleotide sequence ID" value="NZ_VTEV01000009.1"/>
</dbReference>
<accession>A0A5D4SP81</accession>
<keyword evidence="2" id="KW-0808">Transferase</keyword>
<dbReference type="EMBL" id="VTEV01000009">
    <property type="protein sequence ID" value="TYS63606.1"/>
    <property type="molecule type" value="Genomic_DNA"/>
</dbReference>
<evidence type="ECO:0000313" key="2">
    <source>
        <dbReference type="EMBL" id="TYS63606.1"/>
    </source>
</evidence>
<dbReference type="Proteomes" id="UP000322524">
    <property type="component" value="Unassembled WGS sequence"/>
</dbReference>
<comment type="caution">
    <text evidence="2">The sequence shown here is derived from an EMBL/GenBank/DDBJ whole genome shotgun (WGS) entry which is preliminary data.</text>
</comment>
<feature type="domain" description="N-acetyltransferase" evidence="1">
    <location>
        <begin position="131"/>
        <end position="282"/>
    </location>
</feature>
<gene>
    <name evidence="2" type="primary">ablB</name>
    <name evidence="2" type="ORF">FZC76_19135</name>
</gene>
<dbReference type="OrthoDB" id="9790652at2"/>
<dbReference type="Pfam" id="PF00583">
    <property type="entry name" value="Acetyltransf_1"/>
    <property type="match status" value="1"/>
</dbReference>
<dbReference type="NCBIfam" id="TIGR03827">
    <property type="entry name" value="GNAT_ablB"/>
    <property type="match status" value="1"/>
</dbReference>
<dbReference type="CDD" id="cd04301">
    <property type="entry name" value="NAT_SF"/>
    <property type="match status" value="1"/>
</dbReference>
<dbReference type="InterPro" id="IPR000182">
    <property type="entry name" value="GNAT_dom"/>
</dbReference>
<dbReference type="InterPro" id="IPR022525">
    <property type="entry name" value="GNAT_AblB"/>
</dbReference>